<reference evidence="3 6" key="3">
    <citation type="submission" date="2020-08" db="EMBL/GenBank/DDBJ databases">
        <title>Genomic Encyclopedia of Type Strains, Phase IV (KMG-IV): sequencing the most valuable type-strain genomes for metagenomic binning, comparative biology and taxonomic classification.</title>
        <authorList>
            <person name="Goeker M."/>
        </authorList>
    </citation>
    <scope>NUCLEOTIDE SEQUENCE [LARGE SCALE GENOMIC DNA]</scope>
    <source>
        <strain evidence="3 6">DSM 100995</strain>
    </source>
</reference>
<protein>
    <submittedName>
        <fullName evidence="3 4">Lysophospholipase</fullName>
    </submittedName>
</protein>
<evidence type="ECO:0000313" key="3">
    <source>
        <dbReference type="EMBL" id="MBB3970051.1"/>
    </source>
</evidence>
<dbReference type="EMBL" id="SNQG01000003">
    <property type="protein sequence ID" value="TEW66443.1"/>
    <property type="molecule type" value="Genomic_DNA"/>
</dbReference>
<dbReference type="Proteomes" id="UP000297248">
    <property type="component" value="Unassembled WGS sequence"/>
</dbReference>
<dbReference type="InterPro" id="IPR036514">
    <property type="entry name" value="SGNH_hydro_sf"/>
</dbReference>
<dbReference type="InterPro" id="IPR051532">
    <property type="entry name" value="Ester_Hydrolysis_Enzymes"/>
</dbReference>
<feature type="signal peptide" evidence="1">
    <location>
        <begin position="1"/>
        <end position="28"/>
    </location>
</feature>
<dbReference type="CDD" id="cd01834">
    <property type="entry name" value="SGNH_hydrolase_like_2"/>
    <property type="match status" value="1"/>
</dbReference>
<dbReference type="InterPro" id="IPR013830">
    <property type="entry name" value="SGNH_hydro"/>
</dbReference>
<proteinExistence type="predicted"/>
<keyword evidence="6" id="KW-1185">Reference proteome</keyword>
<gene>
    <name evidence="4" type="ORF">E2R65_08420</name>
    <name evidence="3" type="ORF">GGR35_002667</name>
</gene>
<dbReference type="GO" id="GO:0004622">
    <property type="term" value="F:phosphatidylcholine lysophospholipase activity"/>
    <property type="evidence" value="ECO:0007669"/>
    <property type="project" value="TreeGrafter"/>
</dbReference>
<dbReference type="PROSITE" id="PS51318">
    <property type="entry name" value="TAT"/>
    <property type="match status" value="1"/>
</dbReference>
<evidence type="ECO:0000313" key="4">
    <source>
        <dbReference type="EMBL" id="TEW66443.1"/>
    </source>
</evidence>
<dbReference type="Gene3D" id="3.40.50.1110">
    <property type="entry name" value="SGNH hydrolase"/>
    <property type="match status" value="1"/>
</dbReference>
<dbReference type="SUPFAM" id="SSF52266">
    <property type="entry name" value="SGNH hydrolase"/>
    <property type="match status" value="1"/>
</dbReference>
<dbReference type="PANTHER" id="PTHR30383:SF5">
    <property type="entry name" value="SGNH HYDROLASE-TYPE ESTERASE DOMAIN-CONTAINING PROTEIN"/>
    <property type="match status" value="1"/>
</dbReference>
<dbReference type="InterPro" id="IPR006311">
    <property type="entry name" value="TAT_signal"/>
</dbReference>
<keyword evidence="1" id="KW-0732">Signal</keyword>
<evidence type="ECO:0000256" key="1">
    <source>
        <dbReference type="SAM" id="SignalP"/>
    </source>
</evidence>
<dbReference type="Pfam" id="PF13472">
    <property type="entry name" value="Lipase_GDSL_2"/>
    <property type="match status" value="1"/>
</dbReference>
<evidence type="ECO:0000313" key="5">
    <source>
        <dbReference type="Proteomes" id="UP000297248"/>
    </source>
</evidence>
<reference evidence="4" key="2">
    <citation type="submission" date="2019-03" db="EMBL/GenBank/DDBJ databases">
        <authorList>
            <person name="Yan Y.-Q."/>
            <person name="Du Z.-J."/>
        </authorList>
    </citation>
    <scope>NUCLEOTIDE SEQUENCE</scope>
    <source>
        <strain evidence="4">PP-F2FG21</strain>
    </source>
</reference>
<evidence type="ECO:0000313" key="6">
    <source>
        <dbReference type="Proteomes" id="UP000583101"/>
    </source>
</evidence>
<dbReference type="Proteomes" id="UP000583101">
    <property type="component" value="Unassembled WGS sequence"/>
</dbReference>
<feature type="domain" description="SGNH hydrolase-type esterase" evidence="2">
    <location>
        <begin position="49"/>
        <end position="238"/>
    </location>
</feature>
<evidence type="ECO:0000259" key="2">
    <source>
        <dbReference type="Pfam" id="PF13472"/>
    </source>
</evidence>
<comment type="caution">
    <text evidence="4">The sequence shown here is derived from an EMBL/GenBank/DDBJ whole genome shotgun (WGS) entry which is preliminary data.</text>
</comment>
<dbReference type="AlphaFoldDB" id="A0A4Y8ACZ7"/>
<organism evidence="4 5">
    <name type="scientific">Mucilaginibacter phyllosphaerae</name>
    <dbReference type="NCBI Taxonomy" id="1812349"/>
    <lineage>
        <taxon>Bacteria</taxon>
        <taxon>Pseudomonadati</taxon>
        <taxon>Bacteroidota</taxon>
        <taxon>Sphingobacteriia</taxon>
        <taxon>Sphingobacteriales</taxon>
        <taxon>Sphingobacteriaceae</taxon>
        <taxon>Mucilaginibacter</taxon>
    </lineage>
</organism>
<dbReference type="OrthoDB" id="9794725at2"/>
<name>A0A4Y8ACZ7_9SPHI</name>
<accession>A0A4Y8ACZ7</accession>
<dbReference type="PANTHER" id="PTHR30383">
    <property type="entry name" value="THIOESTERASE 1/PROTEASE 1/LYSOPHOSPHOLIPASE L1"/>
    <property type="match status" value="1"/>
</dbReference>
<sequence length="251" mass="28176">MKDSRRGFIRKLALAGTAAITAPGIIMASGLEEGSPVDHKNAKIILFQGDSITDGGRSYDADWNHVYGQDYNYLITARMNYEHPERDFRFFNRGISGNTVADLAARWQKDTLDLKPDVLSILIGVNDVFAVIVKGSKATADDFANSYSNLLDQTKQTLPDTQLVLCEPFILNIGMVSKAPDTWAREVQKRQRIVKQLAQKYNAVYVPFQDAFNKALQKAPAGHWIWDGVHPMPAGHELMAREWLKKVKELL</sequence>
<feature type="chain" id="PRO_5044616442" evidence="1">
    <location>
        <begin position="29"/>
        <end position="251"/>
    </location>
</feature>
<reference evidence="4 5" key="1">
    <citation type="journal article" date="2016" name="Int. J. Syst. Evol. Microbiol.">
        <title>Proposal of Mucilaginibacter phyllosphaerae sp. nov. isolated from the phyllosphere of Galium album.</title>
        <authorList>
            <person name="Aydogan E.L."/>
            <person name="Busse H.J."/>
            <person name="Moser G."/>
            <person name="Muller C."/>
            <person name="Kampfer P."/>
            <person name="Glaeser S.P."/>
        </authorList>
    </citation>
    <scope>NUCLEOTIDE SEQUENCE [LARGE SCALE GENOMIC DNA]</scope>
    <source>
        <strain evidence="4 5">PP-F2FG21</strain>
    </source>
</reference>
<dbReference type="EMBL" id="JACIEG010000005">
    <property type="protein sequence ID" value="MBB3970051.1"/>
    <property type="molecule type" value="Genomic_DNA"/>
</dbReference>
<dbReference type="RefSeq" id="WP_134336054.1">
    <property type="nucleotide sequence ID" value="NZ_BMCZ01000003.1"/>
</dbReference>